<dbReference type="Proteomes" id="UP001058687">
    <property type="component" value="Chromosome 1"/>
</dbReference>
<dbReference type="EMBL" id="CP050470">
    <property type="protein sequence ID" value="UTZ30019.1"/>
    <property type="molecule type" value="Genomic_DNA"/>
</dbReference>
<evidence type="ECO:0000313" key="6">
    <source>
        <dbReference type="EMBL" id="UTZ30019.1"/>
    </source>
</evidence>
<dbReference type="GO" id="GO:0006355">
    <property type="term" value="P:regulation of DNA-templated transcription"/>
    <property type="evidence" value="ECO:0007669"/>
    <property type="project" value="InterPro"/>
</dbReference>
<dbReference type="Proteomes" id="UP001059912">
    <property type="component" value="Chromosome 1"/>
</dbReference>
<dbReference type="InterPro" id="IPR036388">
    <property type="entry name" value="WH-like_DNA-bd_sf"/>
</dbReference>
<proteinExistence type="predicted"/>
<dbReference type="EMBL" id="CP050467">
    <property type="protein sequence ID" value="UTZ27209.1"/>
    <property type="molecule type" value="Genomic_DNA"/>
</dbReference>
<keyword evidence="1" id="KW-0805">Transcription regulation</keyword>
<dbReference type="PROSITE" id="PS50043">
    <property type="entry name" value="HTH_LUXR_2"/>
    <property type="match status" value="1"/>
</dbReference>
<dbReference type="InterPro" id="IPR000792">
    <property type="entry name" value="Tscrpt_reg_LuxR_C"/>
</dbReference>
<protein>
    <submittedName>
        <fullName evidence="5">Response regulator transcription factor</fullName>
    </submittedName>
</protein>
<evidence type="ECO:0000259" key="4">
    <source>
        <dbReference type="PROSITE" id="PS50043"/>
    </source>
</evidence>
<evidence type="ECO:0000256" key="1">
    <source>
        <dbReference type="ARBA" id="ARBA00023015"/>
    </source>
</evidence>
<keyword evidence="2" id="KW-0238">DNA-binding</keyword>
<keyword evidence="3" id="KW-0804">Transcription</keyword>
<dbReference type="SMART" id="SM00421">
    <property type="entry name" value="HTH_LUXR"/>
    <property type="match status" value="1"/>
</dbReference>
<dbReference type="Gene3D" id="3.40.50.2300">
    <property type="match status" value="1"/>
</dbReference>
<dbReference type="PRINTS" id="PR00038">
    <property type="entry name" value="HTHLUXR"/>
</dbReference>
<dbReference type="PANTHER" id="PTHR44688:SF16">
    <property type="entry name" value="DNA-BINDING TRANSCRIPTIONAL ACTIVATOR DEVR_DOSR"/>
    <property type="match status" value="1"/>
</dbReference>
<dbReference type="RefSeq" id="WP_005530288.1">
    <property type="nucleotide sequence ID" value="NZ_CP050467.1"/>
</dbReference>
<dbReference type="PANTHER" id="PTHR44688">
    <property type="entry name" value="DNA-BINDING TRANSCRIPTIONAL ACTIVATOR DEVR_DOSR"/>
    <property type="match status" value="1"/>
</dbReference>
<dbReference type="Pfam" id="PF00196">
    <property type="entry name" value="GerE"/>
    <property type="match status" value="1"/>
</dbReference>
<evidence type="ECO:0000313" key="8">
    <source>
        <dbReference type="Proteomes" id="UP001059912"/>
    </source>
</evidence>
<dbReference type="AlphaFoldDB" id="A0AAE9N1G3"/>
<dbReference type="Gene3D" id="1.10.10.10">
    <property type="entry name" value="Winged helix-like DNA-binding domain superfamily/Winged helix DNA-binding domain"/>
    <property type="match status" value="1"/>
</dbReference>
<sequence>MELSTQPLAVHLLSKDMSYTRVIRDLVKLSFPLVSFTTSDTFTHLDEEASQRIILFDVKSMPCPKRYGICPMERKEKWVAMNVSSVSSLEWLEKGYSGQVCSRLELLPKALSAVSQGDVWFPRPILNKAIYHYQEGGEDPTLTADYLSTKFLLTKREGEICKLMLQGLSNTQIARQSNVSINTIKTHASNVLHKLNVHSRYELMAMAKKHSNLNIRNKGHY</sequence>
<dbReference type="CDD" id="cd06170">
    <property type="entry name" value="LuxR_C_like"/>
    <property type="match status" value="1"/>
</dbReference>
<gene>
    <name evidence="5" type="ORF">HB761_11005</name>
    <name evidence="6" type="ORF">HB762_00585</name>
</gene>
<evidence type="ECO:0000313" key="5">
    <source>
        <dbReference type="EMBL" id="UTZ27209.1"/>
    </source>
</evidence>
<organism evidence="5 7">
    <name type="scientific">Vibrio campbellii</name>
    <dbReference type="NCBI Taxonomy" id="680"/>
    <lineage>
        <taxon>Bacteria</taxon>
        <taxon>Pseudomonadati</taxon>
        <taxon>Pseudomonadota</taxon>
        <taxon>Gammaproteobacteria</taxon>
        <taxon>Vibrionales</taxon>
        <taxon>Vibrionaceae</taxon>
        <taxon>Vibrio</taxon>
    </lineage>
</organism>
<dbReference type="GO" id="GO:0003677">
    <property type="term" value="F:DNA binding"/>
    <property type="evidence" value="ECO:0007669"/>
    <property type="project" value="UniProtKB-KW"/>
</dbReference>
<evidence type="ECO:0000256" key="3">
    <source>
        <dbReference type="ARBA" id="ARBA00023163"/>
    </source>
</evidence>
<accession>A0AAE9N1G3</accession>
<evidence type="ECO:0000313" key="7">
    <source>
        <dbReference type="Proteomes" id="UP001058687"/>
    </source>
</evidence>
<keyword evidence="8" id="KW-1185">Reference proteome</keyword>
<reference evidence="5" key="1">
    <citation type="submission" date="2020-03" db="EMBL/GenBank/DDBJ databases">
        <title>Five strains of Vibrio campbellii isolated from Mariana Trench.</title>
        <authorList>
            <person name="Liang J."/>
            <person name="Zhang X.-H."/>
        </authorList>
    </citation>
    <scope>NUCLEOTIDE SEQUENCE</scope>
    <source>
        <strain evidence="6">LJC013</strain>
        <strain evidence="5">LJC014</strain>
    </source>
</reference>
<dbReference type="InterPro" id="IPR016032">
    <property type="entry name" value="Sig_transdc_resp-reg_C-effctor"/>
</dbReference>
<name>A0AAE9N1G3_9VIBR</name>
<feature type="domain" description="HTH luxR-type" evidence="4">
    <location>
        <begin position="146"/>
        <end position="211"/>
    </location>
</feature>
<dbReference type="SUPFAM" id="SSF46894">
    <property type="entry name" value="C-terminal effector domain of the bipartite response regulators"/>
    <property type="match status" value="1"/>
</dbReference>
<evidence type="ECO:0000256" key="2">
    <source>
        <dbReference type="ARBA" id="ARBA00023125"/>
    </source>
</evidence>